<feature type="domain" description="GFO/IDH/MocA-like oxidoreductase" evidence="3">
    <location>
        <begin position="139"/>
        <end position="262"/>
    </location>
</feature>
<evidence type="ECO:0000313" key="5">
    <source>
        <dbReference type="Proteomes" id="UP000593765"/>
    </source>
</evidence>
<dbReference type="PANTHER" id="PTHR43818">
    <property type="entry name" value="BCDNA.GH03377"/>
    <property type="match status" value="1"/>
</dbReference>
<protein>
    <submittedName>
        <fullName evidence="4">Gfo/Idh/MocA family oxidoreductase</fullName>
    </submittedName>
</protein>
<gene>
    <name evidence="4" type="ORF">IPV69_05700</name>
</gene>
<dbReference type="InterPro" id="IPR036291">
    <property type="entry name" value="NAD(P)-bd_dom_sf"/>
</dbReference>
<proteinExistence type="predicted"/>
<dbReference type="Pfam" id="PF22725">
    <property type="entry name" value="GFO_IDH_MocA_C3"/>
    <property type="match status" value="1"/>
</dbReference>
<dbReference type="KEGG" id="hbs:IPV69_05700"/>
<reference evidence="4 5" key="1">
    <citation type="submission" date="2020-10" db="EMBL/GenBank/DDBJ databases">
        <title>Wide distribution of Phycisphaera-like planctomycetes from WD2101 soil group in peatlands and genome analysis of the first cultivated representative.</title>
        <authorList>
            <person name="Dedysh S.N."/>
            <person name="Beletsky A.V."/>
            <person name="Ivanova A."/>
            <person name="Kulichevskaya I.S."/>
            <person name="Suzina N.E."/>
            <person name="Philippov D.A."/>
            <person name="Rakitin A.L."/>
            <person name="Mardanov A.V."/>
            <person name="Ravin N.V."/>
        </authorList>
    </citation>
    <scope>NUCLEOTIDE SEQUENCE [LARGE SCALE GENOMIC DNA]</scope>
    <source>
        <strain evidence="4 5">M1803</strain>
    </source>
</reference>
<accession>A0A7M2WZM8</accession>
<dbReference type="SUPFAM" id="SSF55347">
    <property type="entry name" value="Glyceraldehyde-3-phosphate dehydrogenase-like, C-terminal domain"/>
    <property type="match status" value="1"/>
</dbReference>
<dbReference type="EMBL" id="CP063458">
    <property type="protein sequence ID" value="QOV90853.1"/>
    <property type="molecule type" value="Genomic_DNA"/>
</dbReference>
<keyword evidence="1" id="KW-0560">Oxidoreductase</keyword>
<name>A0A7M2WZM8_9BACT</name>
<dbReference type="PANTHER" id="PTHR43818:SF11">
    <property type="entry name" value="BCDNA.GH03377"/>
    <property type="match status" value="1"/>
</dbReference>
<evidence type="ECO:0000259" key="2">
    <source>
        <dbReference type="Pfam" id="PF01408"/>
    </source>
</evidence>
<sequence length="336" mass="37150">MTFKLDRDTIRWGIIGCGDVTEVKSGPGFQKATNSALVAVMRRSGDKAADYAKRHNIPRWYDDAAKLIADPEVDAVYIATPPGSHMQYTLEVAAAGKPVYVEKPMARTHDECTKMVEACKRAGVPLFVAYYRRRLPRILRVKQLIDSGAIGEVRFVQHTLFQRPNAQEKTRDALPWRVIPELAGGGRFLDLASHALDVFDYLFGPVAEATGCAANQAKLYDAEDIVTGNWVHQSGVIGSCTLCFTTFDRIDRCEIVGSKGVITFQVIEGGPIEVWTAGGKQHYDDPNPLHVQQPLIQSVVDDLRGVGTCPSTGESAARTSWVMDRMLEEYRAGRHQ</sequence>
<evidence type="ECO:0000256" key="1">
    <source>
        <dbReference type="ARBA" id="ARBA00023002"/>
    </source>
</evidence>
<dbReference type="InterPro" id="IPR000683">
    <property type="entry name" value="Gfo/Idh/MocA-like_OxRdtase_N"/>
</dbReference>
<feature type="domain" description="Gfo/Idh/MocA-like oxidoreductase N-terminal" evidence="2">
    <location>
        <begin position="10"/>
        <end position="130"/>
    </location>
</feature>
<evidence type="ECO:0000313" key="4">
    <source>
        <dbReference type="EMBL" id="QOV90853.1"/>
    </source>
</evidence>
<dbReference type="Gene3D" id="3.30.360.10">
    <property type="entry name" value="Dihydrodipicolinate Reductase, domain 2"/>
    <property type="match status" value="1"/>
</dbReference>
<dbReference type="SUPFAM" id="SSF51735">
    <property type="entry name" value="NAD(P)-binding Rossmann-fold domains"/>
    <property type="match status" value="1"/>
</dbReference>
<keyword evidence="5" id="KW-1185">Reference proteome</keyword>
<dbReference type="RefSeq" id="WP_206293957.1">
    <property type="nucleotide sequence ID" value="NZ_CP063458.1"/>
</dbReference>
<evidence type="ECO:0000259" key="3">
    <source>
        <dbReference type="Pfam" id="PF22725"/>
    </source>
</evidence>
<dbReference type="Proteomes" id="UP000593765">
    <property type="component" value="Chromosome"/>
</dbReference>
<dbReference type="InterPro" id="IPR050463">
    <property type="entry name" value="Gfo/Idh/MocA_oxidrdct_glycsds"/>
</dbReference>
<dbReference type="AlphaFoldDB" id="A0A7M2WZM8"/>
<dbReference type="GO" id="GO:0016491">
    <property type="term" value="F:oxidoreductase activity"/>
    <property type="evidence" value="ECO:0007669"/>
    <property type="project" value="UniProtKB-KW"/>
</dbReference>
<dbReference type="Gene3D" id="3.40.50.720">
    <property type="entry name" value="NAD(P)-binding Rossmann-like Domain"/>
    <property type="match status" value="1"/>
</dbReference>
<dbReference type="Pfam" id="PF01408">
    <property type="entry name" value="GFO_IDH_MocA"/>
    <property type="match status" value="1"/>
</dbReference>
<dbReference type="GO" id="GO:0000166">
    <property type="term" value="F:nucleotide binding"/>
    <property type="evidence" value="ECO:0007669"/>
    <property type="project" value="InterPro"/>
</dbReference>
<dbReference type="InterPro" id="IPR055170">
    <property type="entry name" value="GFO_IDH_MocA-like_dom"/>
</dbReference>
<organism evidence="4 5">
    <name type="scientific">Humisphaera borealis</name>
    <dbReference type="NCBI Taxonomy" id="2807512"/>
    <lineage>
        <taxon>Bacteria</taxon>
        <taxon>Pseudomonadati</taxon>
        <taxon>Planctomycetota</taxon>
        <taxon>Phycisphaerae</taxon>
        <taxon>Tepidisphaerales</taxon>
        <taxon>Tepidisphaeraceae</taxon>
        <taxon>Humisphaera</taxon>
    </lineage>
</organism>